<dbReference type="Proteomes" id="UP001580346">
    <property type="component" value="Unassembled WGS sequence"/>
</dbReference>
<dbReference type="Pfam" id="PF13240">
    <property type="entry name" value="Zn_Ribbon_1"/>
    <property type="match status" value="1"/>
</dbReference>
<feature type="coiled-coil region" evidence="1">
    <location>
        <begin position="17"/>
        <end position="92"/>
    </location>
</feature>
<proteinExistence type="predicted"/>
<dbReference type="EMBL" id="JBHHMI010000020">
    <property type="protein sequence ID" value="MFB5268807.1"/>
    <property type="molecule type" value="Genomic_DNA"/>
</dbReference>
<evidence type="ECO:0000313" key="5">
    <source>
        <dbReference type="Proteomes" id="UP001580346"/>
    </source>
</evidence>
<protein>
    <submittedName>
        <fullName evidence="4">Zinc-ribbon domain-containing protein</fullName>
    </submittedName>
</protein>
<name>A0ABV5AX63_9BACL</name>
<evidence type="ECO:0000259" key="3">
    <source>
        <dbReference type="Pfam" id="PF13240"/>
    </source>
</evidence>
<feature type="domain" description="Zinc-ribbon" evidence="3">
    <location>
        <begin position="96"/>
        <end position="115"/>
    </location>
</feature>
<keyword evidence="5" id="KW-1185">Reference proteome</keyword>
<gene>
    <name evidence="4" type="ORF">ACE41H_18750</name>
</gene>
<evidence type="ECO:0000256" key="2">
    <source>
        <dbReference type="SAM" id="MobiDB-lite"/>
    </source>
</evidence>
<sequence>MNLLQKIKNGANKATEKAQHAVEIQKMNSQIATIQQEMDVHFLKMGQVFYEGYRLRDMLIAETEMTRLSGACDELQEEIDSIRSRIAELKNERLCECGASVPQDANFCPKCGRKLVDENASQQAAAAREQAPQFKDSAIFSYADHEAEHPLEKKPFETPELDGDDLTQSDFTPEEKAEFDAEWERRRHEELEHERQQELDERIRYWKSNNQNEEQESVETHSARGLVKCQICTAELPKGSKWCPRCGAEQI</sequence>
<dbReference type="RefSeq" id="WP_375357089.1">
    <property type="nucleotide sequence ID" value="NZ_JBHHMI010000020.1"/>
</dbReference>
<accession>A0ABV5AX63</accession>
<feature type="compositionally biased region" description="Basic and acidic residues" evidence="2">
    <location>
        <begin position="173"/>
        <end position="198"/>
    </location>
</feature>
<organism evidence="4 5">
    <name type="scientific">Paenibacillus enshidis</name>
    <dbReference type="NCBI Taxonomy" id="1458439"/>
    <lineage>
        <taxon>Bacteria</taxon>
        <taxon>Bacillati</taxon>
        <taxon>Bacillota</taxon>
        <taxon>Bacilli</taxon>
        <taxon>Bacillales</taxon>
        <taxon>Paenibacillaceae</taxon>
        <taxon>Paenibacillus</taxon>
    </lineage>
</organism>
<evidence type="ECO:0000313" key="4">
    <source>
        <dbReference type="EMBL" id="MFB5268807.1"/>
    </source>
</evidence>
<comment type="caution">
    <text evidence="4">The sequence shown here is derived from an EMBL/GenBank/DDBJ whole genome shotgun (WGS) entry which is preliminary data.</text>
</comment>
<keyword evidence="1" id="KW-0175">Coiled coil</keyword>
<feature type="region of interest" description="Disordered" evidence="2">
    <location>
        <begin position="151"/>
        <end position="198"/>
    </location>
</feature>
<evidence type="ECO:0000256" key="1">
    <source>
        <dbReference type="SAM" id="Coils"/>
    </source>
</evidence>
<dbReference type="InterPro" id="IPR026870">
    <property type="entry name" value="Zinc_ribbon_dom"/>
</dbReference>
<reference evidence="4 5" key="1">
    <citation type="submission" date="2024-09" db="EMBL/GenBank/DDBJ databases">
        <title>Paenibacillus zeirhizospherea sp. nov., isolated from surface of the maize (Zea mays) roots in a horticulture field, Hungary.</title>
        <authorList>
            <person name="Marton D."/>
            <person name="Farkas M."/>
            <person name="Bedics A."/>
            <person name="Toth E."/>
            <person name="Tancsics A."/>
            <person name="Boka K."/>
            <person name="Maroti G."/>
            <person name="Kriszt B."/>
            <person name="Cserhati M."/>
        </authorList>
    </citation>
    <scope>NUCLEOTIDE SEQUENCE [LARGE SCALE GENOMIC DNA]</scope>
    <source>
        <strain evidence="4 5">KCTC 33519</strain>
    </source>
</reference>